<reference evidence="1" key="1">
    <citation type="submission" date="2018-05" db="EMBL/GenBank/DDBJ databases">
        <authorList>
            <person name="Lanie J.A."/>
            <person name="Ng W.-L."/>
            <person name="Kazmierczak K.M."/>
            <person name="Andrzejewski T.M."/>
            <person name="Davidsen T.M."/>
            <person name="Wayne K.J."/>
            <person name="Tettelin H."/>
            <person name="Glass J.I."/>
            <person name="Rusch D."/>
            <person name="Podicherti R."/>
            <person name="Tsui H.-C.T."/>
            <person name="Winkler M.E."/>
        </authorList>
    </citation>
    <scope>NUCLEOTIDE SEQUENCE</scope>
</reference>
<name>A0A383CUG6_9ZZZZ</name>
<accession>A0A383CUG6</accession>
<organism evidence="1">
    <name type="scientific">marine metagenome</name>
    <dbReference type="NCBI Taxonomy" id="408172"/>
    <lineage>
        <taxon>unclassified sequences</taxon>
        <taxon>metagenomes</taxon>
        <taxon>ecological metagenomes</taxon>
    </lineage>
</organism>
<dbReference type="EMBL" id="UINC01211569">
    <property type="protein sequence ID" value="SVE35515.1"/>
    <property type="molecule type" value="Genomic_DNA"/>
</dbReference>
<evidence type="ECO:0000313" key="1">
    <source>
        <dbReference type="EMBL" id="SVE35515.1"/>
    </source>
</evidence>
<protein>
    <submittedName>
        <fullName evidence="1">Uncharacterized protein</fullName>
    </submittedName>
</protein>
<gene>
    <name evidence="1" type="ORF">METZ01_LOCUS488369</name>
</gene>
<dbReference type="AlphaFoldDB" id="A0A383CUG6"/>
<sequence>MLFDLALRPNDYPSTMDAPRPWSLRSLTLGLSRVFQKPQF</sequence>
<proteinExistence type="predicted"/>
<feature type="non-terminal residue" evidence="1">
    <location>
        <position position="40"/>
    </location>
</feature>